<dbReference type="EMBL" id="CP002049">
    <property type="protein sequence ID" value="ADI14195.1"/>
    <property type="molecule type" value="Genomic_DNA"/>
</dbReference>
<sequence>MTTATALWAPLRALLTLTLLLVTPLAQADHGAPPPRLGGVSFCTDRDSVRLEVVGGAGERPGFAGDLAARALQHLRAALERAEVPHEEREVCAGERGYVALELYARFLDPETYLGFPEASYTYVAATQVGAHAPTRSPEGALPESVYVASASDILQAPSEAALAAELLALTDEQAQLLTRTWLEANVVPPGRFARFGALALALVLVRALAPWALRARG</sequence>
<reference evidence="3" key="1">
    <citation type="submission" date="2010-05" db="EMBL/GenBank/DDBJ databases">
        <title>The complete genome of Truepera radiovictris DSM 17093.</title>
        <authorList>
            <consortium name="US DOE Joint Genome Institute (JGI-PGF)"/>
            <person name="Lucas S."/>
            <person name="Copeland A."/>
            <person name="Lapidus A."/>
            <person name="Glavina del Rio T."/>
            <person name="Dalin E."/>
            <person name="Tice H."/>
            <person name="Bruce D."/>
            <person name="Goodwin L."/>
            <person name="Pitluck S."/>
            <person name="Kyrpides N."/>
            <person name="Mavromatis K."/>
            <person name="Ovchinnikova G."/>
            <person name="Munk A.C."/>
            <person name="Detter J.C."/>
            <person name="Han C."/>
            <person name="Tapia R."/>
            <person name="Land M."/>
            <person name="Hauser L."/>
            <person name="Markowitz V."/>
            <person name="Cheng J.-F."/>
            <person name="Hugenholtz P."/>
            <person name="Woyke T."/>
            <person name="Wu D."/>
            <person name="Tindall B."/>
            <person name="Pomrenke H.G."/>
            <person name="Brambilla E."/>
            <person name="Klenk H.-P."/>
            <person name="Eisen J.A."/>
        </authorList>
    </citation>
    <scope>NUCLEOTIDE SEQUENCE [LARGE SCALE GENOMIC DNA]</scope>
    <source>
        <strain evidence="3">DSM 17093 / CIP 108686 / LMG 22925 / RQ-24</strain>
    </source>
</reference>
<dbReference type="HOGENOM" id="CLU_1266430_0_0_0"/>
<feature type="signal peptide" evidence="1">
    <location>
        <begin position="1"/>
        <end position="28"/>
    </location>
</feature>
<proteinExistence type="predicted"/>
<evidence type="ECO:0000313" key="2">
    <source>
        <dbReference type="EMBL" id="ADI14195.1"/>
    </source>
</evidence>
<accession>D7CVG7</accession>
<name>D7CVG7_TRURR</name>
<reference evidence="2 3" key="2">
    <citation type="journal article" date="2011" name="Stand. Genomic Sci.">
        <title>Complete genome sequence of Truepera radiovictrix type strain (RQ-24).</title>
        <authorList>
            <person name="Ivanova N."/>
            <person name="Rohde C."/>
            <person name="Munk C."/>
            <person name="Nolan M."/>
            <person name="Lucas S."/>
            <person name="Del Rio T.G."/>
            <person name="Tice H."/>
            <person name="Deshpande S."/>
            <person name="Cheng J.F."/>
            <person name="Tapia R."/>
            <person name="Han C."/>
            <person name="Goodwin L."/>
            <person name="Pitluck S."/>
            <person name="Liolios K."/>
            <person name="Mavromatis K."/>
            <person name="Mikhailova N."/>
            <person name="Pati A."/>
            <person name="Chen A."/>
            <person name="Palaniappan K."/>
            <person name="Land M."/>
            <person name="Hauser L."/>
            <person name="Chang Y.J."/>
            <person name="Jeffries C.D."/>
            <person name="Brambilla E."/>
            <person name="Rohde M."/>
            <person name="Goker M."/>
            <person name="Tindall B.J."/>
            <person name="Woyke T."/>
            <person name="Bristow J."/>
            <person name="Eisen J.A."/>
            <person name="Markowitz V."/>
            <person name="Hugenholtz P."/>
            <person name="Kyrpides N.C."/>
            <person name="Klenk H.P."/>
            <person name="Lapidus A."/>
        </authorList>
    </citation>
    <scope>NUCLEOTIDE SEQUENCE [LARGE SCALE GENOMIC DNA]</scope>
    <source>
        <strain evidence="3">DSM 17093 / CIP 108686 / LMG 22925 / RQ-24</strain>
    </source>
</reference>
<keyword evidence="3" id="KW-1185">Reference proteome</keyword>
<organism evidence="2 3">
    <name type="scientific">Truepera radiovictrix (strain DSM 17093 / CIP 108686 / LMG 22925 / RQ-24)</name>
    <dbReference type="NCBI Taxonomy" id="649638"/>
    <lineage>
        <taxon>Bacteria</taxon>
        <taxon>Thermotogati</taxon>
        <taxon>Deinococcota</taxon>
        <taxon>Deinococci</taxon>
        <taxon>Trueperales</taxon>
        <taxon>Trueperaceae</taxon>
        <taxon>Truepera</taxon>
    </lineage>
</organism>
<dbReference type="KEGG" id="tra:Trad_1068"/>
<gene>
    <name evidence="2" type="ordered locus">Trad_1068</name>
</gene>
<evidence type="ECO:0000313" key="3">
    <source>
        <dbReference type="Proteomes" id="UP000000379"/>
    </source>
</evidence>
<feature type="chain" id="PRO_5003094266" evidence="1">
    <location>
        <begin position="29"/>
        <end position="218"/>
    </location>
</feature>
<evidence type="ECO:0000256" key="1">
    <source>
        <dbReference type="SAM" id="SignalP"/>
    </source>
</evidence>
<dbReference type="AlphaFoldDB" id="D7CVG7"/>
<protein>
    <submittedName>
        <fullName evidence="2">Uncharacterized protein</fullName>
    </submittedName>
</protein>
<dbReference type="Proteomes" id="UP000000379">
    <property type="component" value="Chromosome"/>
</dbReference>
<keyword evidence="1" id="KW-0732">Signal</keyword>